<comment type="caution">
    <text evidence="2">The sequence shown here is derived from an EMBL/GenBank/DDBJ whole genome shotgun (WGS) entry which is preliminary data.</text>
</comment>
<sequence length="630" mass="70660">MGTSRRTTKCTHTFQVPEYDEVDVDRNKARASWLLGPDDIGVEDGVWTCPHETVDEKDKCVFHLSPSDRPAGVDITQAFLDAVEQANRLETPDERRRHRQFIDATFDEFDLRATTVGGTQRGYIDCRHARFGRVDCEHAEFEQRIRFSSATFGEQFDTERESNDDSSREVIFRRTIFRYSVGFSGATFGTPVNFTGARFRDWAGFRWATFHDDANFEWTTFQDMISARDVHFRDRAKFRAVSFDGWGQFNNAVFEGPTIFDLSNFGDDADFVNAQFHDDTTFAETEFSRQFNLSDAVITAPFSLTEGRVDRSIVLSGATLRGTVRLDNCSVSQHVEAERVRIESPLFFDGAQISTLVVEPAATSDRTDPAYLSLVRSTVTDGVLRQPPTGTIVYDLAFATVGDVVFSGTPDGSLFEYIRFFRTRFDGFDFSASDDLDLASAGYVIHTLSDDAAAVVPQISRRDPSIDDLWTTYLYAKTGAERAGDNTAAGLFFYREMVNRRRAHFDRALNNDGRSITNRIIDVTKWGRSCVLGGLTGYGEKPDRVIYASIGVIAAFTPLYALTLTPRTGESPASVWEILTLSLQSYVTFLLGQPPGDLTLIGEVLSAFEGFIGAFLVALFVFTLTRRIHR</sequence>
<reference evidence="2 3" key="1">
    <citation type="submission" date="2019-11" db="EMBL/GenBank/DDBJ databases">
        <title>Whole genome sequence of Haloferax sp. MBLA0078.</title>
        <authorList>
            <person name="Seo M.-J."/>
            <person name="Cho E.-S."/>
        </authorList>
    </citation>
    <scope>NUCLEOTIDE SEQUENCE [LARGE SCALE GENOMIC DNA]</scope>
    <source>
        <strain evidence="2 3">MBLA0078</strain>
    </source>
</reference>
<feature type="transmembrane region" description="Helical" evidence="1">
    <location>
        <begin position="545"/>
        <end position="562"/>
    </location>
</feature>
<proteinExistence type="predicted"/>
<dbReference type="RefSeq" id="WP_151109007.1">
    <property type="nucleotide sequence ID" value="NZ_WKJQ01000001.1"/>
</dbReference>
<accession>A0A6A8G5E7</accession>
<feature type="transmembrane region" description="Helical" evidence="1">
    <location>
        <begin position="604"/>
        <end position="624"/>
    </location>
</feature>
<dbReference type="Gene3D" id="2.160.20.80">
    <property type="entry name" value="E3 ubiquitin-protein ligase SopA"/>
    <property type="match status" value="1"/>
</dbReference>
<keyword evidence="1" id="KW-0472">Membrane</keyword>
<dbReference type="InterPro" id="IPR001646">
    <property type="entry name" value="5peptide_repeat"/>
</dbReference>
<dbReference type="OrthoDB" id="199127at2157"/>
<dbReference type="EMBL" id="WKJQ01000001">
    <property type="protein sequence ID" value="MRW95346.1"/>
    <property type="molecule type" value="Genomic_DNA"/>
</dbReference>
<keyword evidence="3" id="KW-1185">Reference proteome</keyword>
<evidence type="ECO:0000256" key="1">
    <source>
        <dbReference type="SAM" id="Phobius"/>
    </source>
</evidence>
<dbReference type="Pfam" id="PF13576">
    <property type="entry name" value="Pentapeptide_3"/>
    <property type="match status" value="1"/>
</dbReference>
<evidence type="ECO:0008006" key="4">
    <source>
        <dbReference type="Google" id="ProtNLM"/>
    </source>
</evidence>
<name>A0A6A8G5E7_9EURY</name>
<dbReference type="Proteomes" id="UP000443423">
    <property type="component" value="Unassembled WGS sequence"/>
</dbReference>
<gene>
    <name evidence="2" type="ORF">GJR99_02010</name>
</gene>
<evidence type="ECO:0000313" key="2">
    <source>
        <dbReference type="EMBL" id="MRW95346.1"/>
    </source>
</evidence>
<keyword evidence="1" id="KW-1133">Transmembrane helix</keyword>
<protein>
    <recommendedName>
        <fullName evidence="4">Pentapeptide repeat-containing protein</fullName>
    </recommendedName>
</protein>
<dbReference type="AlphaFoldDB" id="A0A6A8G5E7"/>
<organism evidence="2 3">
    <name type="scientific">Haloferax marinum</name>
    <dbReference type="NCBI Taxonomy" id="2666143"/>
    <lineage>
        <taxon>Archaea</taxon>
        <taxon>Methanobacteriati</taxon>
        <taxon>Methanobacteriota</taxon>
        <taxon>Stenosarchaea group</taxon>
        <taxon>Halobacteria</taxon>
        <taxon>Halobacteriales</taxon>
        <taxon>Haloferacaceae</taxon>
        <taxon>Haloferax</taxon>
    </lineage>
</organism>
<keyword evidence="1" id="KW-0812">Transmembrane</keyword>
<evidence type="ECO:0000313" key="3">
    <source>
        <dbReference type="Proteomes" id="UP000443423"/>
    </source>
</evidence>